<evidence type="ECO:0000313" key="2">
    <source>
        <dbReference type="Proteomes" id="UP000028493"/>
    </source>
</evidence>
<dbReference type="EMBL" id="CBSZ010000049">
    <property type="protein sequence ID" value="CDH22990.1"/>
    <property type="molecule type" value="Genomic_DNA"/>
</dbReference>
<accession>A0A077PFA0</accession>
<proteinExistence type="predicted"/>
<sequence length="38" mass="4640">MICYHTHIHNLITNWDTLFLRESFYDKNTQEIPDSDID</sequence>
<gene>
    <name evidence="1" type="ORF">XBKB1_1420064</name>
</gene>
<comment type="caution">
    <text evidence="1">The sequence shown here is derived from an EMBL/GenBank/DDBJ whole genome shotgun (WGS) entry which is preliminary data.</text>
</comment>
<dbReference type="AlphaFoldDB" id="A0A077PFA0"/>
<organism evidence="1 2">
    <name type="scientific">Xenorhabdus bovienii str. kraussei Becker Underwood</name>
    <dbReference type="NCBI Taxonomy" id="1398204"/>
    <lineage>
        <taxon>Bacteria</taxon>
        <taxon>Pseudomonadati</taxon>
        <taxon>Pseudomonadota</taxon>
        <taxon>Gammaproteobacteria</taxon>
        <taxon>Enterobacterales</taxon>
        <taxon>Morganellaceae</taxon>
        <taxon>Xenorhabdus</taxon>
    </lineage>
</organism>
<dbReference type="Proteomes" id="UP000028493">
    <property type="component" value="Unassembled WGS sequence"/>
</dbReference>
<name>A0A077PFA0_XENBV</name>
<reference evidence="1" key="1">
    <citation type="submission" date="2013-07" db="EMBL/GenBank/DDBJ databases">
        <title>Sub-species coevolution in mutualistic symbiosis.</title>
        <authorList>
            <person name="Murfin K."/>
            <person name="Klassen J."/>
            <person name="Lee M."/>
            <person name="Forst S."/>
            <person name="Stock P."/>
            <person name="Goodrich-Blair H."/>
        </authorList>
    </citation>
    <scope>NUCLEOTIDE SEQUENCE [LARGE SCALE GENOMIC DNA]</scope>
    <source>
        <strain evidence="1">Kraussei Becker Underwood</strain>
    </source>
</reference>
<protein>
    <submittedName>
        <fullName evidence="1">Uncharacterized protein</fullName>
    </submittedName>
</protein>
<dbReference type="HOGENOM" id="CLU_3334975_0_0_6"/>
<evidence type="ECO:0000313" key="1">
    <source>
        <dbReference type="EMBL" id="CDH22990.1"/>
    </source>
</evidence>